<evidence type="ECO:0000313" key="3">
    <source>
        <dbReference type="EMBL" id="AUX39599.1"/>
    </source>
</evidence>
<dbReference type="SUPFAM" id="SSF51556">
    <property type="entry name" value="Metallo-dependent hydrolases"/>
    <property type="match status" value="1"/>
</dbReference>
<keyword evidence="1" id="KW-0732">Signal</keyword>
<evidence type="ECO:0000313" key="4">
    <source>
        <dbReference type="Proteomes" id="UP000238348"/>
    </source>
</evidence>
<feature type="domain" description="Amidohydrolase-related" evidence="2">
    <location>
        <begin position="87"/>
        <end position="412"/>
    </location>
</feature>
<reference evidence="3 4" key="1">
    <citation type="submission" date="2015-09" db="EMBL/GenBank/DDBJ databases">
        <title>Sorangium comparison.</title>
        <authorList>
            <person name="Zaburannyi N."/>
            <person name="Bunk B."/>
            <person name="Overmann J."/>
            <person name="Mueller R."/>
        </authorList>
    </citation>
    <scope>NUCLEOTIDE SEQUENCE [LARGE SCALE GENOMIC DNA]</scope>
    <source>
        <strain evidence="3 4">So ce26</strain>
    </source>
</reference>
<dbReference type="Gene3D" id="3.40.50.10910">
    <property type="entry name" value="Amidohydrolase"/>
    <property type="match status" value="1"/>
</dbReference>
<evidence type="ECO:0000259" key="2">
    <source>
        <dbReference type="Pfam" id="PF01979"/>
    </source>
</evidence>
<dbReference type="Pfam" id="PF01979">
    <property type="entry name" value="Amidohydro_1"/>
    <property type="match status" value="1"/>
</dbReference>
<proteinExistence type="predicted"/>
<dbReference type="Gene3D" id="1.20.58.520">
    <property type="entry name" value="Amidohydrolase"/>
    <property type="match status" value="1"/>
</dbReference>
<dbReference type="PANTHER" id="PTHR43135:SF3">
    <property type="entry name" value="ALPHA-D-RIBOSE 1-METHYLPHOSPHONATE 5-TRIPHOSPHATE DIPHOSPHATASE"/>
    <property type="match status" value="1"/>
</dbReference>
<dbReference type="Gene3D" id="3.30.110.90">
    <property type="entry name" value="Amidohydrolase"/>
    <property type="match status" value="1"/>
</dbReference>
<evidence type="ECO:0000256" key="1">
    <source>
        <dbReference type="SAM" id="SignalP"/>
    </source>
</evidence>
<dbReference type="Proteomes" id="UP000238348">
    <property type="component" value="Chromosome"/>
</dbReference>
<feature type="chain" id="PRO_5014979325" evidence="1">
    <location>
        <begin position="24"/>
        <end position="436"/>
    </location>
</feature>
<dbReference type="EC" id="3.5.1.32" evidence="3"/>
<dbReference type="SUPFAM" id="SSF51338">
    <property type="entry name" value="Composite domain of metallo-dependent hydrolases"/>
    <property type="match status" value="1"/>
</dbReference>
<dbReference type="Gene3D" id="2.30.40.10">
    <property type="entry name" value="Urease, subunit C, domain 1"/>
    <property type="match status" value="1"/>
</dbReference>
<accession>A0A2L0EJY9</accession>
<keyword evidence="3" id="KW-0378">Hydrolase</keyword>
<dbReference type="InterPro" id="IPR051781">
    <property type="entry name" value="Metallo-dep_Hydrolase"/>
</dbReference>
<sequence length="436" mass="45334">MRFALPASLLALVVTLGAAAVPAAPLPAALPAAPVSDAFAITGARVFDGVAVLSSATVVVIDGEIAAVGADVPVPPGIPTVDGSGRTVMPGFIDSHAHARTREELERAAQFGVLTELDMWTTRPFARSMRREQDRTGAPYRADFFSAISPATTPEGYPYNLLPGVQSPTLSCPEEAEQFVEQRLADGATHLKIMVEDGSLTWSDVPVLTSATVQALTDAARARGMLSVAHATEQAHALDAVNDGVDGLVHVFVDEPATPGFLALAVARGIFVVATLNAEEAFITTDGGAAIAADPELAPYLTDEEVESLLTPGPPSLLTPANLEIAKNNVLALRDAGVPILAGTDVATHGVSLHRDLELLVDAGLTPREALAAATSAPADAWSLPDRGRIAPGLRADLVLVQGDPTVDIKATRAIRRIWKAGVEIDRLAPAAPHAH</sequence>
<dbReference type="GO" id="GO:0047980">
    <property type="term" value="F:hippurate hydrolase activity"/>
    <property type="evidence" value="ECO:0007669"/>
    <property type="project" value="UniProtKB-EC"/>
</dbReference>
<dbReference type="RefSeq" id="WP_104977545.1">
    <property type="nucleotide sequence ID" value="NZ_CP012673.1"/>
</dbReference>
<gene>
    <name evidence="3" type="ORF">SOCE26_009930</name>
</gene>
<dbReference type="AlphaFoldDB" id="A0A2L0EJY9"/>
<organism evidence="3 4">
    <name type="scientific">Sorangium cellulosum</name>
    <name type="common">Polyangium cellulosum</name>
    <dbReference type="NCBI Taxonomy" id="56"/>
    <lineage>
        <taxon>Bacteria</taxon>
        <taxon>Pseudomonadati</taxon>
        <taxon>Myxococcota</taxon>
        <taxon>Polyangia</taxon>
        <taxon>Polyangiales</taxon>
        <taxon>Polyangiaceae</taxon>
        <taxon>Sorangium</taxon>
    </lineage>
</organism>
<dbReference type="InterPro" id="IPR032466">
    <property type="entry name" value="Metal_Hydrolase"/>
</dbReference>
<name>A0A2L0EJY9_SORCE</name>
<protein>
    <submittedName>
        <fullName evidence="3">Amidohydrolase</fullName>
        <ecNumber evidence="3">3.5.1.32</ecNumber>
    </submittedName>
</protein>
<dbReference type="InterPro" id="IPR006680">
    <property type="entry name" value="Amidohydro-rel"/>
</dbReference>
<dbReference type="OrthoDB" id="9782972at2"/>
<feature type="signal peptide" evidence="1">
    <location>
        <begin position="1"/>
        <end position="23"/>
    </location>
</feature>
<dbReference type="PANTHER" id="PTHR43135">
    <property type="entry name" value="ALPHA-D-RIBOSE 1-METHYLPHOSPHONATE 5-TRIPHOSPHATE DIPHOSPHATASE"/>
    <property type="match status" value="1"/>
</dbReference>
<dbReference type="InterPro" id="IPR011059">
    <property type="entry name" value="Metal-dep_hydrolase_composite"/>
</dbReference>
<dbReference type="EMBL" id="CP012673">
    <property type="protein sequence ID" value="AUX39599.1"/>
    <property type="molecule type" value="Genomic_DNA"/>
</dbReference>